<keyword evidence="4" id="KW-1185">Reference proteome</keyword>
<reference evidence="4" key="1">
    <citation type="submission" date="2015-09" db="EMBL/GenBank/DDBJ databases">
        <authorList>
            <consortium name="Pathogen Informatics"/>
        </authorList>
    </citation>
    <scope>NUCLEOTIDE SEQUENCE [LARGE SCALE GENOMIC DNA]</scope>
    <source>
        <strain evidence="4">Lake Konstanz</strain>
    </source>
</reference>
<dbReference type="AlphaFoldDB" id="A0A0S4IV05"/>
<dbReference type="Proteomes" id="UP000051952">
    <property type="component" value="Unassembled WGS sequence"/>
</dbReference>
<sequence length="162" mass="17269">MTRRVAVPAPPSVVSSLTASNVTTPVVALAAGAQGTAAVSHVSSSRSSSVAKQQQAREALVDRLSHLEAEIAKERLAHEETQRSFQRTAKEVELLREIVAARFENSGNSSNHEQQANHTVPTSPRKQVRVVAPAAKRSEEGDVASVATSSTIMSTSTLYGRR</sequence>
<feature type="region of interest" description="Disordered" evidence="2">
    <location>
        <begin position="103"/>
        <end position="147"/>
    </location>
</feature>
<gene>
    <name evidence="3" type="ORF">BSAL_74965</name>
</gene>
<dbReference type="EMBL" id="CYKH01000673">
    <property type="protein sequence ID" value="CUG14689.1"/>
    <property type="molecule type" value="Genomic_DNA"/>
</dbReference>
<keyword evidence="1" id="KW-0175">Coiled coil</keyword>
<feature type="compositionally biased region" description="Polar residues" evidence="2">
    <location>
        <begin position="105"/>
        <end position="125"/>
    </location>
</feature>
<organism evidence="3 4">
    <name type="scientific">Bodo saltans</name>
    <name type="common">Flagellated protozoan</name>
    <dbReference type="NCBI Taxonomy" id="75058"/>
    <lineage>
        <taxon>Eukaryota</taxon>
        <taxon>Discoba</taxon>
        <taxon>Euglenozoa</taxon>
        <taxon>Kinetoplastea</taxon>
        <taxon>Metakinetoplastina</taxon>
        <taxon>Eubodonida</taxon>
        <taxon>Bodonidae</taxon>
        <taxon>Bodo</taxon>
    </lineage>
</organism>
<evidence type="ECO:0000256" key="2">
    <source>
        <dbReference type="SAM" id="MobiDB-lite"/>
    </source>
</evidence>
<dbReference type="VEuPathDB" id="TriTrypDB:BSAL_74965"/>
<accession>A0A0S4IV05</accession>
<name>A0A0S4IV05_BODSA</name>
<feature type="coiled-coil region" evidence="1">
    <location>
        <begin position="50"/>
        <end position="84"/>
    </location>
</feature>
<evidence type="ECO:0000313" key="3">
    <source>
        <dbReference type="EMBL" id="CUG14689.1"/>
    </source>
</evidence>
<proteinExistence type="predicted"/>
<evidence type="ECO:0000256" key="1">
    <source>
        <dbReference type="SAM" id="Coils"/>
    </source>
</evidence>
<evidence type="ECO:0000313" key="4">
    <source>
        <dbReference type="Proteomes" id="UP000051952"/>
    </source>
</evidence>
<protein>
    <submittedName>
        <fullName evidence="3">Uncharacterized protein</fullName>
    </submittedName>
</protein>